<protein>
    <submittedName>
        <fullName evidence="1">Uncharacterized protein</fullName>
    </submittedName>
</protein>
<reference evidence="1 2" key="1">
    <citation type="submission" date="2017-07" db="EMBL/GenBank/DDBJ databases">
        <title>Leptospira spp. isolated from tropical soils.</title>
        <authorList>
            <person name="Thibeaux R."/>
            <person name="Iraola G."/>
            <person name="Ferres I."/>
            <person name="Bierque E."/>
            <person name="Girault D."/>
            <person name="Soupe-Gilbert M.-E."/>
            <person name="Picardeau M."/>
            <person name="Goarant C."/>
        </authorList>
    </citation>
    <scope>NUCLEOTIDE SEQUENCE [LARGE SCALE GENOMIC DNA]</scope>
    <source>
        <strain evidence="1 2">FH2-C-A2</strain>
    </source>
</reference>
<evidence type="ECO:0000313" key="1">
    <source>
        <dbReference type="EMBL" id="PJZ65288.1"/>
    </source>
</evidence>
<dbReference type="Proteomes" id="UP000231912">
    <property type="component" value="Unassembled WGS sequence"/>
</dbReference>
<dbReference type="AlphaFoldDB" id="A0A2M9ZA58"/>
<sequence>MPFCFYVLSAAEIREFSRFFSFLRNRFVRGIRYICNQDPEEAPMKSELRNSINHEKISALAEILADKLIEEIRKRALEKRENFPKEAA</sequence>
<comment type="caution">
    <text evidence="1">The sequence shown here is derived from an EMBL/GenBank/DDBJ whole genome shotgun (WGS) entry which is preliminary data.</text>
</comment>
<dbReference type="EMBL" id="NPDT01000005">
    <property type="protein sequence ID" value="PJZ65288.1"/>
    <property type="molecule type" value="Genomic_DNA"/>
</dbReference>
<organism evidence="1 2">
    <name type="scientific">Leptospira wolffii</name>
    <dbReference type="NCBI Taxonomy" id="409998"/>
    <lineage>
        <taxon>Bacteria</taxon>
        <taxon>Pseudomonadati</taxon>
        <taxon>Spirochaetota</taxon>
        <taxon>Spirochaetia</taxon>
        <taxon>Leptospirales</taxon>
        <taxon>Leptospiraceae</taxon>
        <taxon>Leptospira</taxon>
    </lineage>
</organism>
<evidence type="ECO:0000313" key="2">
    <source>
        <dbReference type="Proteomes" id="UP000231912"/>
    </source>
</evidence>
<gene>
    <name evidence="1" type="ORF">CH371_12880</name>
</gene>
<name>A0A2M9ZA58_9LEPT</name>
<proteinExistence type="predicted"/>
<accession>A0A2M9ZA58</accession>